<organism evidence="1">
    <name type="scientific">Amphimedon queenslandica</name>
    <name type="common">Sponge</name>
    <dbReference type="NCBI Taxonomy" id="400682"/>
    <lineage>
        <taxon>Eukaryota</taxon>
        <taxon>Metazoa</taxon>
        <taxon>Porifera</taxon>
        <taxon>Demospongiae</taxon>
        <taxon>Heteroscleromorpha</taxon>
        <taxon>Haplosclerida</taxon>
        <taxon>Niphatidae</taxon>
        <taxon>Amphimedon</taxon>
    </lineage>
</organism>
<reference evidence="1" key="1">
    <citation type="submission" date="2017-05" db="UniProtKB">
        <authorList>
            <consortium name="EnsemblMetazoa"/>
        </authorList>
    </citation>
    <scope>IDENTIFICATION</scope>
</reference>
<proteinExistence type="predicted"/>
<name>A0A1X7TDX8_AMPQE</name>
<dbReference type="InParanoid" id="A0A1X7TDX8"/>
<dbReference type="EnsemblMetazoa" id="Aqu2.1.12821_001">
    <property type="protein sequence ID" value="Aqu2.1.12821_001"/>
    <property type="gene ID" value="Aqu2.1.12821"/>
</dbReference>
<protein>
    <submittedName>
        <fullName evidence="1">Uncharacterized protein</fullName>
    </submittedName>
</protein>
<accession>A0A1X7TDX8</accession>
<evidence type="ECO:0000313" key="1">
    <source>
        <dbReference type="EnsemblMetazoa" id="Aqu2.1.12821_001"/>
    </source>
</evidence>
<dbReference type="AlphaFoldDB" id="A0A1X7TDX8"/>
<sequence length="140" mass="15830">MARMKSYLKLPLSSCPNCRFCFVPFSKSQFYEPSIGVQKTLTNVITEVLRHLLIGNIQLKNLAWLHNGFFRISGLILESLGTLEGSQRVLPVFIKEAAMMLHCVLCSKQKEHPRLRDYSLEGLALQKEASACLLYLSNPS</sequence>